<dbReference type="Proteomes" id="UP000595446">
    <property type="component" value="Chromosome"/>
</dbReference>
<dbReference type="EMBL" id="AP024237">
    <property type="protein sequence ID" value="BCO38263.1"/>
    <property type="molecule type" value="Genomic_DNA"/>
</dbReference>
<reference evidence="1 2" key="1">
    <citation type="submission" date="2020-12" db="EMBL/GenBank/DDBJ databases">
        <title>Complete genome sequence of Mycobacterium heckeshornense JCM 15655T, closely related to a pathogenic non-tuberculous mycobacterial species Mycobacterium xenopi.</title>
        <authorList>
            <person name="Yoshida M."/>
            <person name="Fukano H."/>
            <person name="Asakura T."/>
            <person name="Suzuki M."/>
            <person name="Hoshino Y."/>
        </authorList>
    </citation>
    <scope>NUCLEOTIDE SEQUENCE [LARGE SCALE GENOMIC DNA]</scope>
    <source>
        <strain evidence="1 2">JCM 15655</strain>
    </source>
</reference>
<dbReference type="AlphaFoldDB" id="A0A2I3ESX2"/>
<evidence type="ECO:0000313" key="2">
    <source>
        <dbReference type="Proteomes" id="UP000595446"/>
    </source>
</evidence>
<gene>
    <name evidence="1" type="ORF">MHEC_46960</name>
</gene>
<accession>A0A2I3ESX2</accession>
<protein>
    <submittedName>
        <fullName evidence="1">Uncharacterized protein</fullName>
    </submittedName>
</protein>
<evidence type="ECO:0000313" key="1">
    <source>
        <dbReference type="EMBL" id="BCO38263.1"/>
    </source>
</evidence>
<sequence length="61" mass="6496">MTAAGLTREYSASEISTRGNQPFAVRDETFARLRATDGLIAWAINWPGPSCETSSASCCLG</sequence>
<organism evidence="1 2">
    <name type="scientific">Mycobacterium heckeshornense</name>
    <dbReference type="NCBI Taxonomy" id="110505"/>
    <lineage>
        <taxon>Bacteria</taxon>
        <taxon>Bacillati</taxon>
        <taxon>Actinomycetota</taxon>
        <taxon>Actinomycetes</taxon>
        <taxon>Mycobacteriales</taxon>
        <taxon>Mycobacteriaceae</taxon>
        <taxon>Mycobacterium</taxon>
    </lineage>
</organism>
<proteinExistence type="predicted"/>
<name>A0A2I3ESX2_9MYCO</name>
<keyword evidence="2" id="KW-1185">Reference proteome</keyword>